<accession>A0A7L7L5R8</accession>
<keyword evidence="3" id="KW-1185">Reference proteome</keyword>
<dbReference type="KEGG" id="add:HUW48_08700"/>
<dbReference type="EMBL" id="CP055153">
    <property type="protein sequence ID" value="QMU28120.1"/>
    <property type="molecule type" value="Genomic_DNA"/>
</dbReference>
<evidence type="ECO:0000256" key="1">
    <source>
        <dbReference type="SAM" id="MobiDB-lite"/>
    </source>
</evidence>
<proteinExistence type="predicted"/>
<dbReference type="RefSeq" id="WP_182415308.1">
    <property type="nucleotide sequence ID" value="NZ_CP055153.1"/>
</dbReference>
<sequence length="111" mass="12679">MSLNRKQVIDAILQKDLRLLRILKYGLPPIKTFHNEYGTDKYYDTSGKPVTKEEIDKDKGLFPPGFISTVIVCYPIGTDIPAYLKTQADEQKTKDRSSTSYTVWPANRPIL</sequence>
<organism evidence="2 3">
    <name type="scientific">Adhaeribacter radiodurans</name>
    <dbReference type="NCBI Taxonomy" id="2745197"/>
    <lineage>
        <taxon>Bacteria</taxon>
        <taxon>Pseudomonadati</taxon>
        <taxon>Bacteroidota</taxon>
        <taxon>Cytophagia</taxon>
        <taxon>Cytophagales</taxon>
        <taxon>Hymenobacteraceae</taxon>
        <taxon>Adhaeribacter</taxon>
    </lineage>
</organism>
<evidence type="ECO:0000313" key="3">
    <source>
        <dbReference type="Proteomes" id="UP000514509"/>
    </source>
</evidence>
<evidence type="ECO:0000313" key="2">
    <source>
        <dbReference type="EMBL" id="QMU28120.1"/>
    </source>
</evidence>
<feature type="region of interest" description="Disordered" evidence="1">
    <location>
        <begin position="88"/>
        <end position="111"/>
    </location>
</feature>
<protein>
    <submittedName>
        <fullName evidence="2">Uncharacterized protein</fullName>
    </submittedName>
</protein>
<dbReference type="AlphaFoldDB" id="A0A7L7L5R8"/>
<gene>
    <name evidence="2" type="ORF">HUW48_08700</name>
</gene>
<feature type="compositionally biased region" description="Basic and acidic residues" evidence="1">
    <location>
        <begin position="88"/>
        <end position="97"/>
    </location>
</feature>
<name>A0A7L7L5R8_9BACT</name>
<reference evidence="2 3" key="1">
    <citation type="submission" date="2020-08" db="EMBL/GenBank/DDBJ databases">
        <title>Adhaeribacter dokdonensis sp. nov., isolated from the rhizosphere of Elymus tsukushiensis, a plant native to the Dokdo Islands, Republic of Korea.</title>
        <authorList>
            <person name="Ghim S.Y."/>
        </authorList>
    </citation>
    <scope>NUCLEOTIDE SEQUENCE [LARGE SCALE GENOMIC DNA]</scope>
    <source>
        <strain evidence="2 3">KUDC8001</strain>
    </source>
</reference>
<dbReference type="Proteomes" id="UP000514509">
    <property type="component" value="Chromosome"/>
</dbReference>